<proteinExistence type="predicted"/>
<dbReference type="Proteomes" id="UP001610432">
    <property type="component" value="Unassembled WGS sequence"/>
</dbReference>
<dbReference type="InterPro" id="IPR036770">
    <property type="entry name" value="Ankyrin_rpt-contain_sf"/>
</dbReference>
<dbReference type="RefSeq" id="XP_070888562.1">
    <property type="nucleotide sequence ID" value="XM_071032506.1"/>
</dbReference>
<protein>
    <submittedName>
        <fullName evidence="1">Uncharacterized protein</fullName>
    </submittedName>
</protein>
<evidence type="ECO:0000313" key="2">
    <source>
        <dbReference type="Proteomes" id="UP001610432"/>
    </source>
</evidence>
<dbReference type="Gene3D" id="1.25.40.20">
    <property type="entry name" value="Ankyrin repeat-containing domain"/>
    <property type="match status" value="1"/>
</dbReference>
<reference evidence="1 2" key="1">
    <citation type="submission" date="2024-07" db="EMBL/GenBank/DDBJ databases">
        <title>Section-level genome sequencing and comparative genomics of Aspergillus sections Usti and Cavernicolus.</title>
        <authorList>
            <consortium name="Lawrence Berkeley National Laboratory"/>
            <person name="Nybo J.L."/>
            <person name="Vesth T.C."/>
            <person name="Theobald S."/>
            <person name="Frisvad J.C."/>
            <person name="Larsen T.O."/>
            <person name="Kjaerboelling I."/>
            <person name="Rothschild-Mancinelli K."/>
            <person name="Lyhne E.K."/>
            <person name="Kogle M.E."/>
            <person name="Barry K."/>
            <person name="Clum A."/>
            <person name="Na H."/>
            <person name="Ledsgaard L."/>
            <person name="Lin J."/>
            <person name="Lipzen A."/>
            <person name="Kuo A."/>
            <person name="Riley R."/>
            <person name="Mondo S."/>
            <person name="Labutti K."/>
            <person name="Haridas S."/>
            <person name="Pangalinan J."/>
            <person name="Salamov A.A."/>
            <person name="Simmons B.A."/>
            <person name="Magnuson J.K."/>
            <person name="Chen J."/>
            <person name="Drula E."/>
            <person name="Henrissat B."/>
            <person name="Wiebenga A."/>
            <person name="Lubbers R.J."/>
            <person name="Gomes A.C."/>
            <person name="Macurrencykelacurrency M.R."/>
            <person name="Stajich J."/>
            <person name="Grigoriev I.V."/>
            <person name="Mortensen U.H."/>
            <person name="De Vries R.P."/>
            <person name="Baker S.E."/>
            <person name="Andersen M.R."/>
        </authorList>
    </citation>
    <scope>NUCLEOTIDE SEQUENCE [LARGE SCALE GENOMIC DNA]</scope>
    <source>
        <strain evidence="1 2">CBS 449.75</strain>
    </source>
</reference>
<organism evidence="1 2">
    <name type="scientific">Aspergillus lucknowensis</name>
    <dbReference type="NCBI Taxonomy" id="176173"/>
    <lineage>
        <taxon>Eukaryota</taxon>
        <taxon>Fungi</taxon>
        <taxon>Dikarya</taxon>
        <taxon>Ascomycota</taxon>
        <taxon>Pezizomycotina</taxon>
        <taxon>Eurotiomycetes</taxon>
        <taxon>Eurotiomycetidae</taxon>
        <taxon>Eurotiales</taxon>
        <taxon>Aspergillaceae</taxon>
        <taxon>Aspergillus</taxon>
        <taxon>Aspergillus subgen. Nidulantes</taxon>
    </lineage>
</organism>
<accession>A0ABR4LYH2</accession>
<sequence length="589" mass="67685">MAEEPPHLIDRIWEGILLNHPRRTIWHDLAFELFDQKRDDELVDLMVQKPYLTGLIYAEYGMKSRWDWAAQTLNDTNQVLEWHRIRSKKLHWEETRGRVDAGIQLAVQGRNGPVLRRRRFVRVQIDIELLQLEEWTLTETLNNVMRDQFGYTPLWVIQNRTPCQQWYEDTRNDIVAYLQNEVQATQQEIQRLQQALPQNMSALIPAPPLPTPIPTARSSENCNSCSRIVEKLLRKDALEPILMLRRLGLFNPRGYTRMGYTFLHEALAFRRTRIAGYLASLHDIVSIRHNVATPGLNANFPYHHLDTLVLRNWPRLFERTWTRVRPTLQAAAPNHSLADVLHRHSVQVLCTWASHALATTLSTTDGLNLALIQIQPGCNWTNWAGAQSTPWHLAMKNPNLDFLDFLDTQIHATISQRDGAGRQPLDIALADRADRTVTHLIHLGHATEPAAYRCLSQLPDKNDPVFRALFDGMGANIAHPTRRGTFLHYVMWGLHHHIQHLNDNAANLGLTAYQRQRRKAAYTQRAGALIQEIKGGNATGNRPDVAAVDVQNRTALALARQHRLPRAALNFVRYNGRDRPPVRRVRRGQ</sequence>
<comment type="caution">
    <text evidence="1">The sequence shown here is derived from an EMBL/GenBank/DDBJ whole genome shotgun (WGS) entry which is preliminary data.</text>
</comment>
<gene>
    <name evidence="1" type="ORF">BJX67DRAFT_379131</name>
</gene>
<evidence type="ECO:0000313" key="1">
    <source>
        <dbReference type="EMBL" id="KAL2869583.1"/>
    </source>
</evidence>
<dbReference type="EMBL" id="JBFXLQ010000009">
    <property type="protein sequence ID" value="KAL2869583.1"/>
    <property type="molecule type" value="Genomic_DNA"/>
</dbReference>
<dbReference type="SUPFAM" id="SSF48403">
    <property type="entry name" value="Ankyrin repeat"/>
    <property type="match status" value="1"/>
</dbReference>
<keyword evidence="2" id="KW-1185">Reference proteome</keyword>
<name>A0ABR4LYH2_9EURO</name>
<dbReference type="GeneID" id="98147578"/>